<gene>
    <name evidence="2" type="ORF">A6A05_08965</name>
</gene>
<dbReference type="Proteomes" id="UP000078543">
    <property type="component" value="Unassembled WGS sequence"/>
</dbReference>
<evidence type="ECO:0000313" key="3">
    <source>
        <dbReference type="Proteomes" id="UP000078543"/>
    </source>
</evidence>
<sequence length="78" mass="7944">MQTGQEVLGLTGQAIDGLGQCLGAPHHPNGPGAGLGRGPRQQADRIGHHVGLTGHLTDMPGDLAGRGILLLHRASDGR</sequence>
<dbReference type="AlphaFoldDB" id="A0A178MV57"/>
<dbReference type="STRING" id="1437059.A6A05_08965"/>
<proteinExistence type="predicted"/>
<comment type="caution">
    <text evidence="2">The sequence shown here is derived from an EMBL/GenBank/DDBJ whole genome shotgun (WGS) entry which is preliminary data.</text>
</comment>
<reference evidence="2 3" key="1">
    <citation type="submission" date="2016-04" db="EMBL/GenBank/DDBJ databases">
        <title>Draft genome sequence of freshwater magnetotactic bacteria Magnetospirillum marisnigri SP-1 and Magnetospirillum moscoviense BB-1.</title>
        <authorList>
            <person name="Koziaeva V."/>
            <person name="Dziuba M.V."/>
            <person name="Ivanov T.M."/>
            <person name="Kuznetsov B."/>
            <person name="Grouzdev D.S."/>
        </authorList>
    </citation>
    <scope>NUCLEOTIDE SEQUENCE [LARGE SCALE GENOMIC DNA]</scope>
    <source>
        <strain evidence="2 3">BB-1</strain>
    </source>
</reference>
<keyword evidence="3" id="KW-1185">Reference proteome</keyword>
<accession>A0A178MV57</accession>
<protein>
    <submittedName>
        <fullName evidence="2">Uncharacterized protein</fullName>
    </submittedName>
</protein>
<organism evidence="2 3">
    <name type="scientific">Magnetospirillum moscoviense</name>
    <dbReference type="NCBI Taxonomy" id="1437059"/>
    <lineage>
        <taxon>Bacteria</taxon>
        <taxon>Pseudomonadati</taxon>
        <taxon>Pseudomonadota</taxon>
        <taxon>Alphaproteobacteria</taxon>
        <taxon>Rhodospirillales</taxon>
        <taxon>Rhodospirillaceae</taxon>
        <taxon>Magnetospirillum</taxon>
    </lineage>
</organism>
<name>A0A178MV57_9PROT</name>
<evidence type="ECO:0000256" key="1">
    <source>
        <dbReference type="SAM" id="MobiDB-lite"/>
    </source>
</evidence>
<feature type="region of interest" description="Disordered" evidence="1">
    <location>
        <begin position="18"/>
        <end position="43"/>
    </location>
</feature>
<dbReference type="EMBL" id="LWQU01000122">
    <property type="protein sequence ID" value="OAN54171.1"/>
    <property type="molecule type" value="Genomic_DNA"/>
</dbReference>
<evidence type="ECO:0000313" key="2">
    <source>
        <dbReference type="EMBL" id="OAN54171.1"/>
    </source>
</evidence>